<dbReference type="EMBL" id="CAJNYT010004643">
    <property type="protein sequence ID" value="CAF3677549.1"/>
    <property type="molecule type" value="Genomic_DNA"/>
</dbReference>
<dbReference type="Proteomes" id="UP000663848">
    <property type="component" value="Unassembled WGS sequence"/>
</dbReference>
<organism evidence="4 5">
    <name type="scientific">Rotaria socialis</name>
    <dbReference type="NCBI Taxonomy" id="392032"/>
    <lineage>
        <taxon>Eukaryota</taxon>
        <taxon>Metazoa</taxon>
        <taxon>Spiralia</taxon>
        <taxon>Gnathifera</taxon>
        <taxon>Rotifera</taxon>
        <taxon>Eurotatoria</taxon>
        <taxon>Bdelloidea</taxon>
        <taxon>Philodinida</taxon>
        <taxon>Philodinidae</taxon>
        <taxon>Rotaria</taxon>
    </lineage>
</organism>
<dbReference type="PANTHER" id="PTHR12246">
    <property type="entry name" value="PALMITOYLTRANSFERASE ZDHHC16"/>
    <property type="match status" value="1"/>
</dbReference>
<evidence type="ECO:0000256" key="1">
    <source>
        <dbReference type="SAM" id="MobiDB-lite"/>
    </source>
</evidence>
<evidence type="ECO:0000313" key="5">
    <source>
        <dbReference type="Proteomes" id="UP000663848"/>
    </source>
</evidence>
<accession>A0A821I0U8</accession>
<dbReference type="AlphaFoldDB" id="A0A821I0U8"/>
<feature type="transmembrane region" description="Helical" evidence="2">
    <location>
        <begin position="47"/>
        <end position="67"/>
    </location>
</feature>
<feature type="transmembrane region" description="Helical" evidence="2">
    <location>
        <begin position="12"/>
        <end position="35"/>
    </location>
</feature>
<comment type="caution">
    <text evidence="4">The sequence shown here is derived from an EMBL/GenBank/DDBJ whole genome shotgun (WGS) entry which is preliminary data.</text>
</comment>
<name>A0A821I0U8_9BILA</name>
<dbReference type="EMBL" id="CAJOBR010002625">
    <property type="protein sequence ID" value="CAF4694154.1"/>
    <property type="molecule type" value="Genomic_DNA"/>
</dbReference>
<keyword evidence="2" id="KW-0472">Membrane</keyword>
<feature type="compositionally biased region" description="Polar residues" evidence="1">
    <location>
        <begin position="276"/>
        <end position="288"/>
    </location>
</feature>
<dbReference type="InterPro" id="IPR039859">
    <property type="entry name" value="PFA4/ZDH16/20/ERF2-like"/>
</dbReference>
<reference evidence="4" key="1">
    <citation type="submission" date="2021-02" db="EMBL/GenBank/DDBJ databases">
        <authorList>
            <person name="Nowell W R."/>
        </authorList>
    </citation>
    <scope>NUCLEOTIDE SEQUENCE</scope>
</reference>
<proteinExistence type="predicted"/>
<feature type="transmembrane region" description="Helical" evidence="2">
    <location>
        <begin position="136"/>
        <end position="157"/>
    </location>
</feature>
<keyword evidence="2" id="KW-1133">Transmembrane helix</keyword>
<evidence type="ECO:0008006" key="6">
    <source>
        <dbReference type="Google" id="ProtNLM"/>
    </source>
</evidence>
<evidence type="ECO:0000313" key="3">
    <source>
        <dbReference type="EMBL" id="CAF3677549.1"/>
    </source>
</evidence>
<dbReference type="GO" id="GO:0016409">
    <property type="term" value="F:palmitoyltransferase activity"/>
    <property type="evidence" value="ECO:0007669"/>
    <property type="project" value="InterPro"/>
</dbReference>
<dbReference type="Proteomes" id="UP000663872">
    <property type="component" value="Unassembled WGS sequence"/>
</dbReference>
<evidence type="ECO:0000256" key="2">
    <source>
        <dbReference type="SAM" id="Phobius"/>
    </source>
</evidence>
<evidence type="ECO:0000313" key="4">
    <source>
        <dbReference type="EMBL" id="CAF4694154.1"/>
    </source>
</evidence>
<gene>
    <name evidence="3" type="ORF">GRG538_LOCUS26796</name>
    <name evidence="4" type="ORF">QYT958_LOCUS17383</name>
</gene>
<sequence>MAWSVQTCKVLALTMGYICIAVFFTLTSYVVYVYYSTIALSVLEKKAYKKFVFHFIFGNWLVINVYFNYFMAWLSSPGLAKDYQNLASQYQRCLYAGTFGYREYQIGLLGEQVFSYKDSIFHPFNILETMDIPGFITYYIFLAALTIGVLLVGLVWWHGRMISRGETSLERVLNQNYAQQCTDQGFVYVNPYDFGFVGNWKRFLGFQTISEFVRRVLLPSTHKPEGDGITWDGYNVNTNLGLHQQKSHQTTGPTGAQPNFPGGYPINRRRVVTPPWEQQNNPMRTSAVYQPKTPPTEAKESIKDR</sequence>
<keyword evidence="2" id="KW-0812">Transmembrane</keyword>
<feature type="region of interest" description="Disordered" evidence="1">
    <location>
        <begin position="274"/>
        <end position="305"/>
    </location>
</feature>
<protein>
    <recommendedName>
        <fullName evidence="6">Protein S-acyltransferase</fullName>
    </recommendedName>
</protein>